<sequence>KLVVFGGGHNGGILSRSLCYTSCVPEGKHVGQKDDTQICICEPHLIALRGSVKHVKSFDTLEQKKGKKHSIRLPSLNLVYTLRDEERRGEKRNGSSEIKRQRKIEKRRKRKRERQTEGASFEKSLMESLGSGMAKCLAKQRGFVNKRVNVIKCYICDKPDKGWKGQQNDEEMTGV</sequence>
<feature type="non-terminal residue" evidence="2">
    <location>
        <position position="1"/>
    </location>
</feature>
<gene>
    <name evidence="2" type="ORF">ALC53_03183</name>
</gene>
<feature type="compositionally biased region" description="Basic and acidic residues" evidence="1">
    <location>
        <begin position="85"/>
        <end position="99"/>
    </location>
</feature>
<accession>A0A151I5D2</accession>
<evidence type="ECO:0000313" key="3">
    <source>
        <dbReference type="Proteomes" id="UP000078540"/>
    </source>
</evidence>
<dbReference type="AlphaFoldDB" id="A0A151I5D2"/>
<keyword evidence="3" id="KW-1185">Reference proteome</keyword>
<dbReference type="Proteomes" id="UP000078540">
    <property type="component" value="Unassembled WGS sequence"/>
</dbReference>
<reference evidence="2 3" key="1">
    <citation type="submission" date="2015-09" db="EMBL/GenBank/DDBJ databases">
        <title>Atta colombica WGS genome.</title>
        <authorList>
            <person name="Nygaard S."/>
            <person name="Hu H."/>
            <person name="Boomsma J."/>
            <person name="Zhang G."/>
        </authorList>
    </citation>
    <scope>NUCLEOTIDE SEQUENCE [LARGE SCALE GENOMIC DNA]</scope>
    <source>
        <strain evidence="2">Treedump-2</strain>
        <tissue evidence="2">Whole body</tissue>
    </source>
</reference>
<organism evidence="2 3">
    <name type="scientific">Atta colombica</name>
    <dbReference type="NCBI Taxonomy" id="520822"/>
    <lineage>
        <taxon>Eukaryota</taxon>
        <taxon>Metazoa</taxon>
        <taxon>Ecdysozoa</taxon>
        <taxon>Arthropoda</taxon>
        <taxon>Hexapoda</taxon>
        <taxon>Insecta</taxon>
        <taxon>Pterygota</taxon>
        <taxon>Neoptera</taxon>
        <taxon>Endopterygota</taxon>
        <taxon>Hymenoptera</taxon>
        <taxon>Apocrita</taxon>
        <taxon>Aculeata</taxon>
        <taxon>Formicoidea</taxon>
        <taxon>Formicidae</taxon>
        <taxon>Myrmicinae</taxon>
        <taxon>Atta</taxon>
    </lineage>
</organism>
<evidence type="ECO:0000256" key="1">
    <source>
        <dbReference type="SAM" id="MobiDB-lite"/>
    </source>
</evidence>
<protein>
    <submittedName>
        <fullName evidence="2">Uncharacterized protein</fullName>
    </submittedName>
</protein>
<feature type="compositionally biased region" description="Basic residues" evidence="1">
    <location>
        <begin position="100"/>
        <end position="113"/>
    </location>
</feature>
<name>A0A151I5D2_9HYME</name>
<evidence type="ECO:0000313" key="2">
    <source>
        <dbReference type="EMBL" id="KYM88081.1"/>
    </source>
</evidence>
<dbReference type="EMBL" id="KQ976425">
    <property type="protein sequence ID" value="KYM88081.1"/>
    <property type="molecule type" value="Genomic_DNA"/>
</dbReference>
<proteinExistence type="predicted"/>
<feature type="region of interest" description="Disordered" evidence="1">
    <location>
        <begin position="85"/>
        <end position="122"/>
    </location>
</feature>